<comment type="caution">
    <text evidence="1">The sequence shown here is derived from an EMBL/GenBank/DDBJ whole genome shotgun (WGS) entry which is preliminary data.</text>
</comment>
<keyword evidence="2" id="KW-1185">Reference proteome</keyword>
<sequence>MLIQDEPNEKKIEFTPRGTSKQAPNLDGLRQILHLRGRLQEMGTTFTAEGEMQTYGNPPLNADLEQMLRLGSIYDEQWNMFFDGSNAPEVESNLWPDLKVLKNMLQNDGVLFDDQHKRLNYGTSHPKLIRLSDQYDLLREEWIEKTIRDIHPAERPQRPCPTREEVPKAPTNLGWSFLLDNDGEDELIRKKSLRSSRLTVTVDEQLSIRNGTAPTVQDAYTALSSPPITPESSTNARGITPILAFDTTALTRPRGPTIGASTLLHGPSPLQAAETARMLLRDAASETRTISTMSEVDAVKRYHEQNQHEHAGVLAPLVEDERRRAEERQRAEEPVVREGKKKTKKSKGVRKWLRAVLGRRKEGEQ</sequence>
<organism evidence="1 2">
    <name type="scientific">Macroventuria anomochaeta</name>
    <dbReference type="NCBI Taxonomy" id="301207"/>
    <lineage>
        <taxon>Eukaryota</taxon>
        <taxon>Fungi</taxon>
        <taxon>Dikarya</taxon>
        <taxon>Ascomycota</taxon>
        <taxon>Pezizomycotina</taxon>
        <taxon>Dothideomycetes</taxon>
        <taxon>Pleosporomycetidae</taxon>
        <taxon>Pleosporales</taxon>
        <taxon>Pleosporineae</taxon>
        <taxon>Didymellaceae</taxon>
        <taxon>Macroventuria</taxon>
    </lineage>
</organism>
<accession>A0ACB6S0H4</accession>
<protein>
    <submittedName>
        <fullName evidence="1">Uncharacterized protein</fullName>
    </submittedName>
</protein>
<name>A0ACB6S0H4_9PLEO</name>
<dbReference type="Proteomes" id="UP000799754">
    <property type="component" value="Unassembled WGS sequence"/>
</dbReference>
<gene>
    <name evidence="1" type="ORF">BU25DRAFT_491539</name>
</gene>
<proteinExistence type="predicted"/>
<reference evidence="1" key="1">
    <citation type="journal article" date="2020" name="Stud. Mycol.">
        <title>101 Dothideomycetes genomes: a test case for predicting lifestyles and emergence of pathogens.</title>
        <authorList>
            <person name="Haridas S."/>
            <person name="Albert R."/>
            <person name="Binder M."/>
            <person name="Bloem J."/>
            <person name="Labutti K."/>
            <person name="Salamov A."/>
            <person name="Andreopoulos B."/>
            <person name="Baker S."/>
            <person name="Barry K."/>
            <person name="Bills G."/>
            <person name="Bluhm B."/>
            <person name="Cannon C."/>
            <person name="Castanera R."/>
            <person name="Culley D."/>
            <person name="Daum C."/>
            <person name="Ezra D."/>
            <person name="Gonzalez J."/>
            <person name="Henrissat B."/>
            <person name="Kuo A."/>
            <person name="Liang C."/>
            <person name="Lipzen A."/>
            <person name="Lutzoni F."/>
            <person name="Magnuson J."/>
            <person name="Mondo S."/>
            <person name="Nolan M."/>
            <person name="Ohm R."/>
            <person name="Pangilinan J."/>
            <person name="Park H.-J."/>
            <person name="Ramirez L."/>
            <person name="Alfaro M."/>
            <person name="Sun H."/>
            <person name="Tritt A."/>
            <person name="Yoshinaga Y."/>
            <person name="Zwiers L.-H."/>
            <person name="Turgeon B."/>
            <person name="Goodwin S."/>
            <person name="Spatafora J."/>
            <person name="Crous P."/>
            <person name="Grigoriev I."/>
        </authorList>
    </citation>
    <scope>NUCLEOTIDE SEQUENCE</scope>
    <source>
        <strain evidence="1">CBS 525.71</strain>
    </source>
</reference>
<evidence type="ECO:0000313" key="2">
    <source>
        <dbReference type="Proteomes" id="UP000799754"/>
    </source>
</evidence>
<evidence type="ECO:0000313" key="1">
    <source>
        <dbReference type="EMBL" id="KAF2627012.1"/>
    </source>
</evidence>
<dbReference type="EMBL" id="MU006718">
    <property type="protein sequence ID" value="KAF2627012.1"/>
    <property type="molecule type" value="Genomic_DNA"/>
</dbReference>